<evidence type="ECO:0000256" key="1">
    <source>
        <dbReference type="ARBA" id="ARBA00004275"/>
    </source>
</evidence>
<evidence type="ECO:0000256" key="7">
    <source>
        <dbReference type="ARBA" id="ARBA00023140"/>
    </source>
</evidence>
<dbReference type="PROSITE" id="PS00737">
    <property type="entry name" value="THIOLASE_2"/>
    <property type="match status" value="1"/>
</dbReference>
<evidence type="ECO:0000259" key="13">
    <source>
        <dbReference type="Pfam" id="PF02803"/>
    </source>
</evidence>
<feature type="domain" description="Thiolase C-terminal" evidence="13">
    <location>
        <begin position="277"/>
        <end position="398"/>
    </location>
</feature>
<dbReference type="PANTHER" id="PTHR43853:SF8">
    <property type="entry name" value="3-KETOACYL-COA THIOLASE, PEROXISOMAL"/>
    <property type="match status" value="1"/>
</dbReference>
<keyword evidence="4" id="KW-0276">Fatty acid metabolism</keyword>
<feature type="domain" description="Thiolase N-terminal" evidence="12">
    <location>
        <begin position="5"/>
        <end position="269"/>
    </location>
</feature>
<feature type="active site" description="Proton acceptor" evidence="10">
    <location>
        <position position="386"/>
    </location>
</feature>
<sequence length="400" mass="42326">MQEAVIVATARTALTKSFRGSFNDTEAPVLGGHVVRAVVERAGIDPADVGDVIMGAAVQQGTQGYNIGRLCTYTGGLPDSVPGMALDRMCASGLMAIGEAAKAIIAGELDVAIGGGVESLSLTQTKHKNAHRARSEAVMEIAPAAYIPMIETAEIVAERYGISRAAQDEYALQSQQRTAAAQQAGLFDEEIVPLTANKLLFDKEGKPAGHEQVTADRDECNRPSTTLEGLQGLAPVWKDGQWIKQGQHITAGNASQFSDGAAACLLMSRAEAERRGLKPLGTYRGIAVAGCKPEEMGIGPVYAIPKLLQRFNLKVEDIGLWEINEAFASQVLYCRDHLGIPDDRLNVNGGAISIGHPFGMSGARMVGHALLEGRRRGVRYVVVSMCIGGGMGAAGLFELD</sequence>
<dbReference type="FunFam" id="3.40.47.10:FF:000010">
    <property type="entry name" value="Acetyl-CoA acetyltransferase (Thiolase)"/>
    <property type="match status" value="1"/>
</dbReference>
<dbReference type="GO" id="GO:0010124">
    <property type="term" value="P:phenylacetate catabolic process"/>
    <property type="evidence" value="ECO:0007669"/>
    <property type="project" value="TreeGrafter"/>
</dbReference>
<evidence type="ECO:0000259" key="12">
    <source>
        <dbReference type="Pfam" id="PF00108"/>
    </source>
</evidence>
<comment type="catalytic activity">
    <reaction evidence="9">
        <text>succinyl-CoA + acetyl-CoA = 3-oxoadipyl-CoA + CoA</text>
        <dbReference type="Rhea" id="RHEA:19481"/>
        <dbReference type="ChEBI" id="CHEBI:57287"/>
        <dbReference type="ChEBI" id="CHEBI:57288"/>
        <dbReference type="ChEBI" id="CHEBI:57292"/>
        <dbReference type="ChEBI" id="CHEBI:57348"/>
        <dbReference type="EC" id="2.3.1.174"/>
    </reaction>
</comment>
<dbReference type="PIRSF" id="PIRSF000429">
    <property type="entry name" value="Ac-CoA_Ac_transf"/>
    <property type="match status" value="1"/>
</dbReference>
<evidence type="ECO:0000256" key="5">
    <source>
        <dbReference type="ARBA" id="ARBA00022946"/>
    </source>
</evidence>
<dbReference type="GO" id="GO:0006635">
    <property type="term" value="P:fatty acid beta-oxidation"/>
    <property type="evidence" value="ECO:0007669"/>
    <property type="project" value="TreeGrafter"/>
</dbReference>
<dbReference type="EMBL" id="LK391969">
    <property type="protein sequence ID" value="CEF25882.1"/>
    <property type="molecule type" value="Genomic_DNA"/>
</dbReference>
<dbReference type="Pfam" id="PF02803">
    <property type="entry name" value="Thiolase_C"/>
    <property type="match status" value="1"/>
</dbReference>
<dbReference type="GO" id="GO:0033812">
    <property type="term" value="F:3-oxoadipyl-CoA thiolase activity"/>
    <property type="evidence" value="ECO:0007669"/>
    <property type="project" value="UniProtKB-EC"/>
</dbReference>
<organism evidence="14">
    <name type="scientific">Pseudomonas saudimassiliensis</name>
    <dbReference type="NCBI Taxonomy" id="1461581"/>
    <lineage>
        <taxon>Bacteria</taxon>
        <taxon>Pseudomonadati</taxon>
        <taxon>Pseudomonadota</taxon>
        <taxon>Gammaproteobacteria</taxon>
        <taxon>Pseudomonadales</taxon>
        <taxon>Pseudomonadaceae</taxon>
        <taxon>Pseudomonas</taxon>
    </lineage>
</organism>
<keyword evidence="5" id="KW-0809">Transit peptide</keyword>
<dbReference type="EMBL" id="LM997413">
    <property type="protein sequence ID" value="CEA02585.1"/>
    <property type="molecule type" value="Genomic_DNA"/>
</dbReference>
<comment type="subcellular location">
    <subcellularLocation>
        <location evidence="1">Peroxisome</location>
    </subcellularLocation>
</comment>
<evidence type="ECO:0000256" key="4">
    <source>
        <dbReference type="ARBA" id="ARBA00022832"/>
    </source>
</evidence>
<reference evidence="14" key="1">
    <citation type="submission" date="2014-07" db="EMBL/GenBank/DDBJ databases">
        <authorList>
            <person name="Urmite Genomes Urmite Genomes"/>
        </authorList>
    </citation>
    <scope>NUCLEOTIDE SEQUENCE</scope>
    <source>
        <strain evidence="14">12M76_air</strain>
    </source>
</reference>
<dbReference type="InterPro" id="IPR002155">
    <property type="entry name" value="Thiolase"/>
</dbReference>
<dbReference type="PANTHER" id="PTHR43853">
    <property type="entry name" value="3-KETOACYL-COA THIOLASE, PEROXISOMAL"/>
    <property type="match status" value="1"/>
</dbReference>
<feature type="active site" description="Proton acceptor" evidence="10">
    <location>
        <position position="356"/>
    </location>
</feature>
<evidence type="ECO:0000256" key="2">
    <source>
        <dbReference type="ARBA" id="ARBA00010982"/>
    </source>
</evidence>
<dbReference type="SUPFAM" id="SSF53901">
    <property type="entry name" value="Thiolase-like"/>
    <property type="match status" value="2"/>
</dbReference>
<dbReference type="InterPro" id="IPR050215">
    <property type="entry name" value="Thiolase-like_sf_Thiolase"/>
</dbReference>
<dbReference type="Gene3D" id="3.40.47.10">
    <property type="match status" value="1"/>
</dbReference>
<name>A0A078M8I8_9PSED</name>
<evidence type="ECO:0000256" key="8">
    <source>
        <dbReference type="ARBA" id="ARBA00023315"/>
    </source>
</evidence>
<dbReference type="InterPro" id="IPR020613">
    <property type="entry name" value="Thiolase_CS"/>
</dbReference>
<keyword evidence="6" id="KW-0443">Lipid metabolism</keyword>
<evidence type="ECO:0000256" key="11">
    <source>
        <dbReference type="RuleBase" id="RU003557"/>
    </source>
</evidence>
<dbReference type="RefSeq" id="WP_044498426.1">
    <property type="nucleotide sequence ID" value="NZ_LK391969.1"/>
</dbReference>
<dbReference type="InterPro" id="IPR020616">
    <property type="entry name" value="Thiolase_N"/>
</dbReference>
<evidence type="ECO:0000256" key="9">
    <source>
        <dbReference type="ARBA" id="ARBA00048527"/>
    </source>
</evidence>
<dbReference type="OrthoDB" id="8951704at2"/>
<keyword evidence="7" id="KW-0576">Peroxisome</keyword>
<evidence type="ECO:0000256" key="10">
    <source>
        <dbReference type="PIRSR" id="PIRSR000429-1"/>
    </source>
</evidence>
<dbReference type="GO" id="GO:0005737">
    <property type="term" value="C:cytoplasm"/>
    <property type="evidence" value="ECO:0007669"/>
    <property type="project" value="UniProtKB-ARBA"/>
</dbReference>
<dbReference type="Pfam" id="PF00108">
    <property type="entry name" value="Thiolase_N"/>
    <property type="match status" value="1"/>
</dbReference>
<dbReference type="InterPro" id="IPR016039">
    <property type="entry name" value="Thiolase-like"/>
</dbReference>
<dbReference type="NCBIfam" id="TIGR01930">
    <property type="entry name" value="AcCoA-C-Actrans"/>
    <property type="match status" value="1"/>
</dbReference>
<dbReference type="AlphaFoldDB" id="A0A078M8I8"/>
<accession>A0A078M8I8</accession>
<dbReference type="PATRIC" id="fig|1461581.3.peg.785"/>
<keyword evidence="8 11" id="KW-0012">Acyltransferase</keyword>
<dbReference type="CDD" id="cd00751">
    <property type="entry name" value="thiolase"/>
    <property type="match status" value="1"/>
</dbReference>
<evidence type="ECO:0000256" key="6">
    <source>
        <dbReference type="ARBA" id="ARBA00023098"/>
    </source>
</evidence>
<feature type="active site" description="Acyl-thioester intermediate" evidence="10">
    <location>
        <position position="90"/>
    </location>
</feature>
<proteinExistence type="inferred from homology"/>
<evidence type="ECO:0000256" key="3">
    <source>
        <dbReference type="ARBA" id="ARBA00022679"/>
    </source>
</evidence>
<gene>
    <name evidence="14" type="ORF">BN1049_00801</name>
</gene>
<dbReference type="InterPro" id="IPR020617">
    <property type="entry name" value="Thiolase_C"/>
</dbReference>
<keyword evidence="3 11" id="KW-0808">Transferase</keyword>
<comment type="similarity">
    <text evidence="2 11">Belongs to the thiolase-like superfamily. Thiolase family.</text>
</comment>
<protein>
    <submittedName>
        <fullName evidence="14">Acetyl-CoA acetyltransferase</fullName>
    </submittedName>
</protein>
<evidence type="ECO:0000313" key="14">
    <source>
        <dbReference type="EMBL" id="CEA02585.1"/>
    </source>
</evidence>